<sequence>MVGTTAFALTATMCLGGAVAANATVFTGASGSKGGHSSHSGKTLVVASGQTAVITKTTKLSALTIRSGGALVAPEGYTLTLTVNGVEKGQKVTSTGALETAIVPGTYRGDVVLTVADQTPVVFDGLTYQFREGLYVDADGVDTGKSVLAAVKGRAGDSVAKNISITSKGEAFNGVYVVDTDYTLVNPRISFTGDGRSDFAGMGAGIIGSGDETTLLIDGAKIDNKGVTRPAIIATDGANVIVKNSTIRTADGILPDDYQSSVNLSFMQDAPWMLGISGSNRATNVLGENTQATYISSSITSENWGALSVDSGQNMKLSAINSKVANSGDDGYGTYVIGNADETFLGTSFDVATYATIVTGGSVAYGDSTRAAVTALNTELDLGLSTKEITKLPVRSTTIDSDRFGVMWHGSGSVDISGGTRLTTDETVFLNKGQQATVSVDGSDGAKISTDNGVLYQLMDNDDPGPDFANGMLNTGVYTEPTSAVVKNTSFDVSAVHSTDAVTTFTDISLKGDLYNAFRGDIAGMGPAQPRNLVVTLDGATLKGVVSASTAKHNQSTITSADYRQLGVVTNTAGSVVNNGVIVSLTGKSVWTVTGASYLSSLTVEQGSALKGAGGKAVKVTVDGVATTLVAGTTYTGDIQVSLG</sequence>
<accession>A0ABW2HF10</accession>
<protein>
    <submittedName>
        <fullName evidence="2">Uncharacterized protein</fullName>
    </submittedName>
</protein>
<evidence type="ECO:0000256" key="1">
    <source>
        <dbReference type="SAM" id="SignalP"/>
    </source>
</evidence>
<name>A0ABW2HF10_9MICO</name>
<feature type="signal peptide" evidence="1">
    <location>
        <begin position="1"/>
        <end position="23"/>
    </location>
</feature>
<proteinExistence type="predicted"/>
<keyword evidence="1" id="KW-0732">Signal</keyword>
<dbReference type="EMBL" id="JBHTBE010000003">
    <property type="protein sequence ID" value="MFC7269562.1"/>
    <property type="molecule type" value="Genomic_DNA"/>
</dbReference>
<dbReference type="Proteomes" id="UP001596507">
    <property type="component" value="Unassembled WGS sequence"/>
</dbReference>
<evidence type="ECO:0000313" key="3">
    <source>
        <dbReference type="Proteomes" id="UP001596507"/>
    </source>
</evidence>
<dbReference type="RefSeq" id="WP_262874495.1">
    <property type="nucleotide sequence ID" value="NZ_BAABKW010000001.1"/>
</dbReference>
<gene>
    <name evidence="2" type="ORF">ACFQRL_11370</name>
</gene>
<feature type="chain" id="PRO_5046990309" evidence="1">
    <location>
        <begin position="24"/>
        <end position="644"/>
    </location>
</feature>
<evidence type="ECO:0000313" key="2">
    <source>
        <dbReference type="EMBL" id="MFC7269562.1"/>
    </source>
</evidence>
<organism evidence="2 3">
    <name type="scientific">Microbacterium fluvii</name>
    <dbReference type="NCBI Taxonomy" id="415215"/>
    <lineage>
        <taxon>Bacteria</taxon>
        <taxon>Bacillati</taxon>
        <taxon>Actinomycetota</taxon>
        <taxon>Actinomycetes</taxon>
        <taxon>Micrococcales</taxon>
        <taxon>Microbacteriaceae</taxon>
        <taxon>Microbacterium</taxon>
    </lineage>
</organism>
<keyword evidence="3" id="KW-1185">Reference proteome</keyword>
<comment type="caution">
    <text evidence="2">The sequence shown here is derived from an EMBL/GenBank/DDBJ whole genome shotgun (WGS) entry which is preliminary data.</text>
</comment>
<reference evidence="3" key="1">
    <citation type="journal article" date="2019" name="Int. J. Syst. Evol. Microbiol.">
        <title>The Global Catalogue of Microorganisms (GCM) 10K type strain sequencing project: providing services to taxonomists for standard genome sequencing and annotation.</title>
        <authorList>
            <consortium name="The Broad Institute Genomics Platform"/>
            <consortium name="The Broad Institute Genome Sequencing Center for Infectious Disease"/>
            <person name="Wu L."/>
            <person name="Ma J."/>
        </authorList>
    </citation>
    <scope>NUCLEOTIDE SEQUENCE [LARGE SCALE GENOMIC DNA]</scope>
    <source>
        <strain evidence="3">CGMCC 1.15772</strain>
    </source>
</reference>